<dbReference type="RefSeq" id="WP_097056524.1">
    <property type="nucleotide sequence ID" value="NZ_OCMF01000003.1"/>
</dbReference>
<feature type="chain" id="PRO_5013216326" evidence="1">
    <location>
        <begin position="23"/>
        <end position="235"/>
    </location>
</feature>
<evidence type="ECO:0000256" key="1">
    <source>
        <dbReference type="SAM" id="SignalP"/>
    </source>
</evidence>
<evidence type="ECO:0000313" key="3">
    <source>
        <dbReference type="Proteomes" id="UP000219193"/>
    </source>
</evidence>
<keyword evidence="1" id="KW-0732">Signal</keyword>
<name>A0A285X5X7_9FLAO</name>
<feature type="signal peptide" evidence="1">
    <location>
        <begin position="1"/>
        <end position="22"/>
    </location>
</feature>
<organism evidence="2 3">
    <name type="scientific">Salinimicrobium sediminis</name>
    <dbReference type="NCBI Taxonomy" id="1343891"/>
    <lineage>
        <taxon>Bacteria</taxon>
        <taxon>Pseudomonadati</taxon>
        <taxon>Bacteroidota</taxon>
        <taxon>Flavobacteriia</taxon>
        <taxon>Flavobacteriales</taxon>
        <taxon>Flavobacteriaceae</taxon>
        <taxon>Salinimicrobium</taxon>
    </lineage>
</organism>
<dbReference type="AlphaFoldDB" id="A0A285X5X7"/>
<dbReference type="OrthoDB" id="1187639at2"/>
<gene>
    <name evidence="2" type="ORF">SAMN06296241_2286</name>
</gene>
<dbReference type="EMBL" id="OCMF01000003">
    <property type="protein sequence ID" value="SOC80730.1"/>
    <property type="molecule type" value="Genomic_DNA"/>
</dbReference>
<proteinExistence type="predicted"/>
<accession>A0A285X5X7</accession>
<protein>
    <submittedName>
        <fullName evidence="2">Uncharacterized protein</fullName>
    </submittedName>
</protein>
<evidence type="ECO:0000313" key="2">
    <source>
        <dbReference type="EMBL" id="SOC80730.1"/>
    </source>
</evidence>
<dbReference type="Proteomes" id="UP000219193">
    <property type="component" value="Unassembled WGS sequence"/>
</dbReference>
<reference evidence="3" key="1">
    <citation type="submission" date="2017-09" db="EMBL/GenBank/DDBJ databases">
        <authorList>
            <person name="Varghese N."/>
            <person name="Submissions S."/>
        </authorList>
    </citation>
    <scope>NUCLEOTIDE SEQUENCE [LARGE SCALE GENOMIC DNA]</scope>
    <source>
        <strain evidence="3">CGMCC 1.12641</strain>
    </source>
</reference>
<keyword evidence="3" id="KW-1185">Reference proteome</keyword>
<sequence>MKILSARISFAFLFLFFTNLHSQELQENPIPLELFDQIVRIENTSLANGEEYIEPHIIRDDQHKYFLSSSFLKGQVTYDEQLYYPVLLKYNIFDDVLLVFLNTSDGNSTIKLHKNKITSFRIDEHNFINVKEDNDLKGFYEILLDSKESLLLKKHFKKIHKELDDNFTYYRFEEDEPAYVLNHNSLYYSVSSRRDFLKIFPDKEKEIKNFFRRNKSLRKNSPDEFMIRLLQEINQ</sequence>